<dbReference type="Proteomes" id="UP000034797">
    <property type="component" value="Unassembled WGS sequence"/>
</dbReference>
<reference evidence="1 2" key="1">
    <citation type="journal article" date="2015" name="Nature">
        <title>rRNA introns, odd ribosomes, and small enigmatic genomes across a large radiation of phyla.</title>
        <authorList>
            <person name="Brown C.T."/>
            <person name="Hug L.A."/>
            <person name="Thomas B.C."/>
            <person name="Sharon I."/>
            <person name="Castelle C.J."/>
            <person name="Singh A."/>
            <person name="Wilkins M.J."/>
            <person name="Williams K.H."/>
            <person name="Banfield J.F."/>
        </authorList>
    </citation>
    <scope>NUCLEOTIDE SEQUENCE [LARGE SCALE GENOMIC DNA]</scope>
</reference>
<dbReference type="EMBL" id="LCJW01000004">
    <property type="protein sequence ID" value="KKT86689.1"/>
    <property type="molecule type" value="Genomic_DNA"/>
</dbReference>
<name>A0A0G1NR66_9BACT</name>
<protein>
    <submittedName>
        <fullName evidence="1">Uncharacterized protein</fullName>
    </submittedName>
</protein>
<proteinExistence type="predicted"/>
<comment type="caution">
    <text evidence="1">The sequence shown here is derived from an EMBL/GenBank/DDBJ whole genome shotgun (WGS) entry which is preliminary data.</text>
</comment>
<accession>A0A0G1NR66</accession>
<evidence type="ECO:0000313" key="2">
    <source>
        <dbReference type="Proteomes" id="UP000034797"/>
    </source>
</evidence>
<dbReference type="AlphaFoldDB" id="A0A0G1NR66"/>
<organism evidence="1 2">
    <name type="scientific">Candidatus Collierbacteria bacterium GW2011_GWA2_44_99</name>
    <dbReference type="NCBI Taxonomy" id="1618380"/>
    <lineage>
        <taxon>Bacteria</taxon>
        <taxon>Candidatus Collieribacteriota</taxon>
    </lineage>
</organism>
<evidence type="ECO:0000313" key="1">
    <source>
        <dbReference type="EMBL" id="KKT86689.1"/>
    </source>
</evidence>
<sequence length="141" mass="15518">MKLSRLNLIVLVIFAIVAGAFLALTPKLFTPPASRMSFYVYIDTTVDSTILELSPIFGLNGHLPSEMRVEIIGYEGAVQATIPFAPMTLPRVEVKGGIVLMSVRVTSDNSSWGCIQGKTDYYTSTQNGRLLPEIRFDCTKN</sequence>
<gene>
    <name evidence="1" type="ORF">UW84_C0004G0004</name>
</gene>